<reference evidence="1" key="1">
    <citation type="submission" date="2019-08" db="EMBL/GenBank/DDBJ databases">
        <authorList>
            <person name="Kucharzyk K."/>
            <person name="Murdoch R.W."/>
            <person name="Higgins S."/>
            <person name="Loffler F."/>
        </authorList>
    </citation>
    <scope>NUCLEOTIDE SEQUENCE</scope>
</reference>
<sequence>MHALIREALEHFGVLQRMREGLVQALDHRRGRSGLDDGAEPHARIQPVDAQFGHGGHVGHLGRALVGGDGQRLQALASDQRGGGDDRVEHEIDLTAHHVLQRRGGAFVGHVGEVAADLGAEHFAEQMADGAHTLRCER</sequence>
<accession>A0A645JA03</accession>
<dbReference type="AlphaFoldDB" id="A0A645JA03"/>
<organism evidence="1">
    <name type="scientific">bioreactor metagenome</name>
    <dbReference type="NCBI Taxonomy" id="1076179"/>
    <lineage>
        <taxon>unclassified sequences</taxon>
        <taxon>metagenomes</taxon>
        <taxon>ecological metagenomes</taxon>
    </lineage>
</organism>
<evidence type="ECO:0000313" key="1">
    <source>
        <dbReference type="EMBL" id="MPN60227.1"/>
    </source>
</evidence>
<comment type="caution">
    <text evidence="1">The sequence shown here is derived from an EMBL/GenBank/DDBJ whole genome shotgun (WGS) entry which is preliminary data.</text>
</comment>
<name>A0A645JA03_9ZZZZ</name>
<protein>
    <submittedName>
        <fullName evidence="1">Uncharacterized protein</fullName>
    </submittedName>
</protein>
<dbReference type="EMBL" id="VSSQ01135207">
    <property type="protein sequence ID" value="MPN60227.1"/>
    <property type="molecule type" value="Genomic_DNA"/>
</dbReference>
<gene>
    <name evidence="1" type="ORF">SDC9_207952</name>
</gene>
<proteinExistence type="predicted"/>